<sequence>MVDFGMSSLGPVALGQMVESNVWGYSFGDPIKLSEDMQSKVDLEIKKKIDEAYKLAEKVLKQNRKVLDKISLKLVLVETMEQEIFEELAGKPKATFDEK</sequence>
<comment type="caution">
    <text evidence="2">The sequence shown here is derived from an EMBL/GenBank/DDBJ whole genome shotgun (WGS) entry which is preliminary data.</text>
</comment>
<keyword evidence="2" id="KW-0482">Metalloprotease</keyword>
<dbReference type="STRING" id="1618384.UW68_C0020G0007"/>
<evidence type="ECO:0000313" key="3">
    <source>
        <dbReference type="Proteomes" id="UP000034835"/>
    </source>
</evidence>
<dbReference type="InterPro" id="IPR000642">
    <property type="entry name" value="Peptidase_M41"/>
</dbReference>
<evidence type="ECO:0000313" key="2">
    <source>
        <dbReference type="EMBL" id="KKT72953.1"/>
    </source>
</evidence>
<dbReference type="GO" id="GO:0005524">
    <property type="term" value="F:ATP binding"/>
    <property type="evidence" value="ECO:0007669"/>
    <property type="project" value="InterPro"/>
</dbReference>
<dbReference type="Pfam" id="PF01434">
    <property type="entry name" value="Peptidase_M41"/>
    <property type="match status" value="1"/>
</dbReference>
<feature type="domain" description="Peptidase M41" evidence="1">
    <location>
        <begin position="3"/>
        <end position="88"/>
    </location>
</feature>
<dbReference type="EMBL" id="LCJG01000020">
    <property type="protein sequence ID" value="KKT72953.1"/>
    <property type="molecule type" value="Genomic_DNA"/>
</dbReference>
<dbReference type="Proteomes" id="UP000034835">
    <property type="component" value="Unassembled WGS sequence"/>
</dbReference>
<dbReference type="GO" id="GO:0004176">
    <property type="term" value="F:ATP-dependent peptidase activity"/>
    <property type="evidence" value="ECO:0007669"/>
    <property type="project" value="InterPro"/>
</dbReference>
<gene>
    <name evidence="2" type="ORF">UW68_C0020G0007</name>
</gene>
<dbReference type="GO" id="GO:0006508">
    <property type="term" value="P:proteolysis"/>
    <property type="evidence" value="ECO:0007669"/>
    <property type="project" value="UniProtKB-KW"/>
</dbReference>
<protein>
    <submittedName>
        <fullName evidence="2">ATP-dependent zinc metalloprotease FtsH</fullName>
    </submittedName>
</protein>
<dbReference type="AlphaFoldDB" id="A0A0G1JNK3"/>
<dbReference type="InterPro" id="IPR037219">
    <property type="entry name" value="Peptidase_M41-like"/>
</dbReference>
<name>A0A0G1JNK3_9BACT</name>
<reference evidence="2 3" key="1">
    <citation type="journal article" date="2015" name="Nature">
        <title>rRNA introns, odd ribosomes, and small enigmatic genomes across a large radiation of phyla.</title>
        <authorList>
            <person name="Brown C.T."/>
            <person name="Hug L.A."/>
            <person name="Thomas B.C."/>
            <person name="Sharon I."/>
            <person name="Castelle C.J."/>
            <person name="Singh A."/>
            <person name="Wilkins M.J."/>
            <person name="Williams K.H."/>
            <person name="Banfield J.F."/>
        </authorList>
    </citation>
    <scope>NUCLEOTIDE SEQUENCE [LARGE SCALE GENOMIC DNA]</scope>
</reference>
<dbReference type="SUPFAM" id="SSF140990">
    <property type="entry name" value="FtsH protease domain-like"/>
    <property type="match status" value="1"/>
</dbReference>
<keyword evidence="2" id="KW-0378">Hydrolase</keyword>
<proteinExistence type="predicted"/>
<organism evidence="2 3">
    <name type="scientific">Candidatus Collierbacteria bacterium GW2011_GWB1_44_6</name>
    <dbReference type="NCBI Taxonomy" id="1618384"/>
    <lineage>
        <taxon>Bacteria</taxon>
        <taxon>Candidatus Collieribacteriota</taxon>
    </lineage>
</organism>
<dbReference type="Gene3D" id="1.20.58.760">
    <property type="entry name" value="Peptidase M41"/>
    <property type="match status" value="1"/>
</dbReference>
<accession>A0A0G1JNK3</accession>
<keyword evidence="2" id="KW-0645">Protease</keyword>
<evidence type="ECO:0000259" key="1">
    <source>
        <dbReference type="Pfam" id="PF01434"/>
    </source>
</evidence>
<dbReference type="GO" id="GO:0004222">
    <property type="term" value="F:metalloendopeptidase activity"/>
    <property type="evidence" value="ECO:0007669"/>
    <property type="project" value="InterPro"/>
</dbReference>